<dbReference type="PANTHER" id="PTHR21299:SF1">
    <property type="entry name" value="PANTOATE--BETA-ALANINE LIGASE"/>
    <property type="match status" value="1"/>
</dbReference>
<organism evidence="12 13">
    <name type="scientific">Apiospora rasikravindrae</name>
    <dbReference type="NCBI Taxonomy" id="990691"/>
    <lineage>
        <taxon>Eukaryota</taxon>
        <taxon>Fungi</taxon>
        <taxon>Dikarya</taxon>
        <taxon>Ascomycota</taxon>
        <taxon>Pezizomycotina</taxon>
        <taxon>Sordariomycetes</taxon>
        <taxon>Xylariomycetidae</taxon>
        <taxon>Amphisphaeriales</taxon>
        <taxon>Apiosporaceae</taxon>
        <taxon>Apiospora</taxon>
    </lineage>
</organism>
<dbReference type="NCBIfam" id="TIGR00018">
    <property type="entry name" value="panC"/>
    <property type="match status" value="1"/>
</dbReference>
<evidence type="ECO:0000256" key="4">
    <source>
        <dbReference type="ARBA" id="ARBA00015647"/>
    </source>
</evidence>
<sequence length="400" mass="43568">MFAPIIRRAASSRATTIFTTAPAMMMMPRCQHPTTKTIPVRTMASARSKNSSSPKLSRETIPSTRIRVLRSVDSVRSWRKPHTVDQRIVGLVPTMGALHEGHLSLIRAAARESHEVVVSIYVNPAQFGLHEDLDSYPKTWQTDCEALAQLDRELADDGANLGRVSAVFAPTTSDMYPSGFPGQAVDSKGSFVNITPVGEVLEGASRPTFFRGVATVCMKLFNVVQPDRVYFGQKDVQQTVVIQKMVRDFLMPIDVQIGATTREADGLALSSRNVYLGERRRGVATVLRRALEAAEKQYIAGGVLDRESILGAAQKVTADTLAEQMALAPEKRVTYEVDYISLSDPETMEELTEIDPKKGGILSGAVKMLPVEAPQPGEDLGHSGGPAVRLIDNIILKPSA</sequence>
<dbReference type="InterPro" id="IPR003721">
    <property type="entry name" value="Pantoate_ligase"/>
</dbReference>
<comment type="catalytic activity">
    <reaction evidence="11">
        <text>(R)-pantoate + beta-alanine + ATP = (R)-pantothenate + AMP + diphosphate + H(+)</text>
        <dbReference type="Rhea" id="RHEA:10912"/>
        <dbReference type="ChEBI" id="CHEBI:15378"/>
        <dbReference type="ChEBI" id="CHEBI:15980"/>
        <dbReference type="ChEBI" id="CHEBI:29032"/>
        <dbReference type="ChEBI" id="CHEBI:30616"/>
        <dbReference type="ChEBI" id="CHEBI:33019"/>
        <dbReference type="ChEBI" id="CHEBI:57966"/>
        <dbReference type="ChEBI" id="CHEBI:456215"/>
        <dbReference type="EC" id="6.3.2.1"/>
    </reaction>
</comment>
<dbReference type="Gene3D" id="3.30.1300.10">
    <property type="entry name" value="Pantoate-beta-alanine ligase, C-terminal domain"/>
    <property type="match status" value="1"/>
</dbReference>
<comment type="caution">
    <text evidence="12">The sequence shown here is derived from an EMBL/GenBank/DDBJ whole genome shotgun (WGS) entry which is preliminary data.</text>
</comment>
<evidence type="ECO:0000256" key="1">
    <source>
        <dbReference type="ARBA" id="ARBA00004990"/>
    </source>
</evidence>
<protein>
    <recommendedName>
        <fullName evidence="4">Pantoate--beta-alanine ligase</fullName>
        <ecNumber evidence="3">6.3.2.1</ecNumber>
    </recommendedName>
    <alternativeName>
        <fullName evidence="10">Pantoate-activating enzyme</fullName>
    </alternativeName>
    <alternativeName>
        <fullName evidence="9">Pantothenate synthetase</fullName>
    </alternativeName>
</protein>
<dbReference type="SUPFAM" id="SSF52374">
    <property type="entry name" value="Nucleotidylyl transferase"/>
    <property type="match status" value="1"/>
</dbReference>
<dbReference type="CDD" id="cd00560">
    <property type="entry name" value="PanC"/>
    <property type="match status" value="1"/>
</dbReference>
<evidence type="ECO:0000256" key="2">
    <source>
        <dbReference type="ARBA" id="ARBA00009256"/>
    </source>
</evidence>
<keyword evidence="13" id="KW-1185">Reference proteome</keyword>
<dbReference type="Pfam" id="PF02569">
    <property type="entry name" value="Pantoate_ligase"/>
    <property type="match status" value="1"/>
</dbReference>
<evidence type="ECO:0000256" key="3">
    <source>
        <dbReference type="ARBA" id="ARBA00012219"/>
    </source>
</evidence>
<accession>A0ABR1U0D8</accession>
<dbReference type="Gene3D" id="3.40.50.620">
    <property type="entry name" value="HUPs"/>
    <property type="match status" value="1"/>
</dbReference>
<evidence type="ECO:0000256" key="7">
    <source>
        <dbReference type="ARBA" id="ARBA00022741"/>
    </source>
</evidence>
<proteinExistence type="inferred from homology"/>
<reference evidence="12 13" key="1">
    <citation type="submission" date="2023-01" db="EMBL/GenBank/DDBJ databases">
        <title>Analysis of 21 Apiospora genomes using comparative genomics revels a genus with tremendous synthesis potential of carbohydrate active enzymes and secondary metabolites.</title>
        <authorList>
            <person name="Sorensen T."/>
        </authorList>
    </citation>
    <scope>NUCLEOTIDE SEQUENCE [LARGE SCALE GENOMIC DNA]</scope>
    <source>
        <strain evidence="12 13">CBS 33761</strain>
    </source>
</reference>
<comment type="similarity">
    <text evidence="2">Belongs to the pantothenate synthetase family.</text>
</comment>
<keyword evidence="6" id="KW-0566">Pantothenate biosynthesis</keyword>
<evidence type="ECO:0000256" key="5">
    <source>
        <dbReference type="ARBA" id="ARBA00022598"/>
    </source>
</evidence>
<evidence type="ECO:0000313" key="12">
    <source>
        <dbReference type="EMBL" id="KAK8052366.1"/>
    </source>
</evidence>
<dbReference type="PANTHER" id="PTHR21299">
    <property type="entry name" value="CYTIDYLATE KINASE/PANTOATE-BETA-ALANINE LIGASE"/>
    <property type="match status" value="1"/>
</dbReference>
<keyword evidence="8" id="KW-0067">ATP-binding</keyword>
<evidence type="ECO:0000256" key="9">
    <source>
        <dbReference type="ARBA" id="ARBA00029902"/>
    </source>
</evidence>
<dbReference type="InterPro" id="IPR042176">
    <property type="entry name" value="Pantoate_ligase_C"/>
</dbReference>
<dbReference type="Proteomes" id="UP001444661">
    <property type="component" value="Unassembled WGS sequence"/>
</dbReference>
<evidence type="ECO:0000313" key="13">
    <source>
        <dbReference type="Proteomes" id="UP001444661"/>
    </source>
</evidence>
<dbReference type="EMBL" id="JAQQWK010000002">
    <property type="protein sequence ID" value="KAK8052366.1"/>
    <property type="molecule type" value="Genomic_DNA"/>
</dbReference>
<keyword evidence="5" id="KW-0436">Ligase</keyword>
<evidence type="ECO:0000256" key="8">
    <source>
        <dbReference type="ARBA" id="ARBA00022840"/>
    </source>
</evidence>
<dbReference type="InterPro" id="IPR014729">
    <property type="entry name" value="Rossmann-like_a/b/a_fold"/>
</dbReference>
<evidence type="ECO:0000256" key="11">
    <source>
        <dbReference type="ARBA" id="ARBA00048258"/>
    </source>
</evidence>
<evidence type="ECO:0000256" key="6">
    <source>
        <dbReference type="ARBA" id="ARBA00022655"/>
    </source>
</evidence>
<dbReference type="EC" id="6.3.2.1" evidence="3"/>
<name>A0ABR1U0D8_9PEZI</name>
<evidence type="ECO:0000256" key="10">
    <source>
        <dbReference type="ARBA" id="ARBA00032806"/>
    </source>
</evidence>
<comment type="pathway">
    <text evidence="1">Cofactor biosynthesis; (R)-pantothenate biosynthesis; (R)-pantothenate from (R)-pantoate and beta-alanine: step 1/1.</text>
</comment>
<gene>
    <name evidence="12" type="ORF">PG993_003751</name>
</gene>
<dbReference type="HAMAP" id="MF_00158">
    <property type="entry name" value="PanC"/>
    <property type="match status" value="1"/>
</dbReference>
<keyword evidence="7" id="KW-0547">Nucleotide-binding</keyword>